<dbReference type="Gene3D" id="3.10.28.10">
    <property type="entry name" value="Homing endonucleases"/>
    <property type="match status" value="2"/>
</dbReference>
<evidence type="ECO:0000259" key="1">
    <source>
        <dbReference type="Pfam" id="PF00961"/>
    </source>
</evidence>
<dbReference type="PANTHER" id="PTHR36181:SF4">
    <property type="entry name" value="LAGLIDADG ENDONUCLEASE"/>
    <property type="match status" value="1"/>
</dbReference>
<name>A0A291LIK3_9PEZI</name>
<keyword evidence="2" id="KW-0540">Nuclease</keyword>
<dbReference type="GO" id="GO:0005739">
    <property type="term" value="C:mitochondrion"/>
    <property type="evidence" value="ECO:0007669"/>
    <property type="project" value="UniProtKB-ARBA"/>
</dbReference>
<keyword evidence="2" id="KW-0255">Endonuclease</keyword>
<geneLocation type="mitochondrion" evidence="2"/>
<dbReference type="EMBL" id="KY575055">
    <property type="protein sequence ID" value="ATI20342.1"/>
    <property type="molecule type" value="Genomic_DNA"/>
</dbReference>
<dbReference type="Pfam" id="PF00961">
    <property type="entry name" value="LAGLIDADG_1"/>
    <property type="match status" value="2"/>
</dbReference>
<proteinExistence type="predicted"/>
<organism evidence="2">
    <name type="scientific">Juglanconis sp</name>
    <dbReference type="NCBI Taxonomy" id="2041886"/>
    <lineage>
        <taxon>Eukaryota</taxon>
        <taxon>Fungi</taxon>
        <taxon>Dikarya</taxon>
        <taxon>Ascomycota</taxon>
        <taxon>Pezizomycotina</taxon>
        <taxon>Sordariomycetes</taxon>
        <taxon>Sordariomycetidae</taxon>
        <taxon>Diaporthales</taxon>
        <taxon>Juglanconidaceae</taxon>
        <taxon>Juglanconis</taxon>
    </lineage>
</organism>
<sequence length="483" mass="55376">MALILWADRCFGNTLNWLKLSNSGDILKILIPNYIRKYVSGPSNHRCRVISQNIIERARDHRGSKSIINWLMHAINNKLIIVKEQRVDGSWFLFMKAIPNIKRNLRCTLMDLERDCRNKFGLFSNLNFGSSLVKIPTKVFLTSRPRPSDLVLARRGKYYSTLSYFNLNPWFITGFADAEGSFIISIYKDNNTKLKWRVSAYFSIHIHTKDALLLELIQKTLGVGKLRKNNENTVLLRVSDIKELQVIVDHFKKYPLVSAKCLDFLLFEQCFNIIKKKEHLTDDGFKKILDLRASLNKGLSSLRDPADSNVVKQRGEELKDSFPDISPVVRSVYKFNGIPNPNWISGFATGDSSFSISIEKSASKVGKRVRLIFGTCLHIREKDLLNGIANYFGLFNSDISNKVMTVQCSESNNTCLLQIKNNSDIENKIIPFFKEFPILGVKALDFVDWCKVAELVKNKEHLNMEGLNKIMKIAEGINLNRKW</sequence>
<dbReference type="AlphaFoldDB" id="A0A291LIK3"/>
<gene>
    <name evidence="2" type="primary">orf483</name>
</gene>
<feature type="domain" description="Homing endonuclease LAGLIDADG" evidence="1">
    <location>
        <begin position="172"/>
        <end position="270"/>
    </location>
</feature>
<accession>A0A291LIK3</accession>
<dbReference type="InterPro" id="IPR051289">
    <property type="entry name" value="LAGLIDADG_Endonuclease"/>
</dbReference>
<protein>
    <submittedName>
        <fullName evidence="2">LAGLIDADG endonuclease</fullName>
    </submittedName>
</protein>
<dbReference type="SUPFAM" id="SSF55608">
    <property type="entry name" value="Homing endonucleases"/>
    <property type="match status" value="2"/>
</dbReference>
<dbReference type="GO" id="GO:0004519">
    <property type="term" value="F:endonuclease activity"/>
    <property type="evidence" value="ECO:0007669"/>
    <property type="project" value="UniProtKB-KW"/>
</dbReference>
<keyword evidence="2" id="KW-0496">Mitochondrion</keyword>
<dbReference type="PANTHER" id="PTHR36181">
    <property type="entry name" value="INTRON-ENCODED ENDONUCLEASE AI3-RELATED"/>
    <property type="match status" value="1"/>
</dbReference>
<dbReference type="InterPro" id="IPR004860">
    <property type="entry name" value="LAGLIDADG_dom"/>
</dbReference>
<evidence type="ECO:0000313" key="2">
    <source>
        <dbReference type="EMBL" id="ATI20342.1"/>
    </source>
</evidence>
<feature type="domain" description="Homing endonuclease LAGLIDADG" evidence="1">
    <location>
        <begin position="344"/>
        <end position="452"/>
    </location>
</feature>
<keyword evidence="2" id="KW-0378">Hydrolase</keyword>
<reference evidence="2" key="1">
    <citation type="submission" date="2017-02" db="EMBL/GenBank/DDBJ databases">
        <title>Fungal Comparative Genomics of Melanconis species and Ophiognomonia clavigignenti-juglandacearum at Different Phylogenetic Distances.</title>
        <authorList>
            <person name="Demers J.E."/>
            <person name="Castlebury L.A."/>
        </authorList>
    </citation>
    <scope>NUCLEOTIDE SEQUENCE</scope>
    <source>
        <strain evidence="2">DMW523</strain>
    </source>
</reference>
<dbReference type="InterPro" id="IPR027434">
    <property type="entry name" value="Homing_endonucl"/>
</dbReference>